<proteinExistence type="inferred from homology"/>
<dbReference type="EMBL" id="VOGC01000007">
    <property type="protein sequence ID" value="MQN01922.1"/>
    <property type="molecule type" value="Genomic_DNA"/>
</dbReference>
<evidence type="ECO:0000256" key="27">
    <source>
        <dbReference type="SAM" id="Phobius"/>
    </source>
</evidence>
<keyword evidence="11" id="KW-0808">Transferase</keyword>
<evidence type="ECO:0000256" key="10">
    <source>
        <dbReference type="ARBA" id="ARBA00022676"/>
    </source>
</evidence>
<evidence type="ECO:0000256" key="4">
    <source>
        <dbReference type="ARBA" id="ARBA00007090"/>
    </source>
</evidence>
<dbReference type="SUPFAM" id="SSF56601">
    <property type="entry name" value="beta-lactamase/transpeptidase-like"/>
    <property type="match status" value="1"/>
</dbReference>
<evidence type="ECO:0000256" key="14">
    <source>
        <dbReference type="ARBA" id="ARBA00022960"/>
    </source>
</evidence>
<dbReference type="GO" id="GO:0008955">
    <property type="term" value="F:peptidoglycan glycosyltransferase activity"/>
    <property type="evidence" value="ECO:0007669"/>
    <property type="project" value="UniProtKB-EC"/>
</dbReference>
<comment type="pathway">
    <text evidence="3">Cell wall biogenesis; peptidoglycan biosynthesis.</text>
</comment>
<feature type="transmembrane region" description="Helical" evidence="27">
    <location>
        <begin position="15"/>
        <end position="35"/>
    </location>
</feature>
<keyword evidence="21" id="KW-0961">Cell wall biogenesis/degradation</keyword>
<comment type="catalytic activity">
    <reaction evidence="22">
        <text>Preferential cleavage: (Ac)2-L-Lys-D-Ala-|-D-Ala. Also transpeptidation of peptidyl-alanyl moieties that are N-acyl substituents of D-alanine.</text>
        <dbReference type="EC" id="3.4.16.4"/>
    </reaction>
</comment>
<dbReference type="GO" id="GO:0071555">
    <property type="term" value="P:cell wall organization"/>
    <property type="evidence" value="ECO:0007669"/>
    <property type="project" value="UniProtKB-KW"/>
</dbReference>
<keyword evidence="17 27" id="KW-1133">Transmembrane helix</keyword>
<keyword evidence="15" id="KW-0735">Signal-anchor</keyword>
<keyword evidence="19" id="KW-0046">Antibiotic resistance</keyword>
<evidence type="ECO:0000256" key="26">
    <source>
        <dbReference type="SAM" id="MobiDB-lite"/>
    </source>
</evidence>
<dbReference type="EC" id="3.4.16.4" evidence="6"/>
<evidence type="ECO:0000256" key="16">
    <source>
        <dbReference type="ARBA" id="ARBA00022984"/>
    </source>
</evidence>
<comment type="subcellular location">
    <subcellularLocation>
        <location evidence="2">Cell membrane</location>
        <topology evidence="2">Single-pass type II membrane protein</topology>
    </subcellularLocation>
</comment>
<gene>
    <name evidence="30" type="ORF">FRC54_08475</name>
</gene>
<evidence type="ECO:0000256" key="19">
    <source>
        <dbReference type="ARBA" id="ARBA00023251"/>
    </source>
</evidence>
<evidence type="ECO:0000256" key="13">
    <source>
        <dbReference type="ARBA" id="ARBA00022801"/>
    </source>
</evidence>
<evidence type="ECO:0000256" key="24">
    <source>
        <dbReference type="ARBA" id="ARBA00049902"/>
    </source>
</evidence>
<evidence type="ECO:0000259" key="28">
    <source>
        <dbReference type="Pfam" id="PF00905"/>
    </source>
</evidence>
<organism evidence="30 31">
    <name type="scientific">Candidatus Weimeria bifida</name>
    <dbReference type="NCBI Taxonomy" id="2599074"/>
    <lineage>
        <taxon>Bacteria</taxon>
        <taxon>Bacillati</taxon>
        <taxon>Bacillota</taxon>
        <taxon>Clostridia</taxon>
        <taxon>Lachnospirales</taxon>
        <taxon>Lachnospiraceae</taxon>
        <taxon>Candidatus Weimeria</taxon>
    </lineage>
</organism>
<accession>A0A6N7J086</accession>
<feature type="domain" description="Penicillin-binding protein transpeptidase" evidence="28">
    <location>
        <begin position="373"/>
        <end position="611"/>
    </location>
</feature>
<dbReference type="GO" id="GO:0046677">
    <property type="term" value="P:response to antibiotic"/>
    <property type="evidence" value="ECO:0007669"/>
    <property type="project" value="UniProtKB-KW"/>
</dbReference>
<comment type="function">
    <text evidence="1">Cell wall formation. Synthesis of cross-linked peptidoglycan from the lipid intermediates. The enzyme has a penicillin-insensitive transglycosylase N-terminal domain (formation of linear glycan strands) and a penicillin-sensitive transpeptidase C-terminal domain (cross-linking of the peptide subunits).</text>
</comment>
<evidence type="ECO:0000256" key="6">
    <source>
        <dbReference type="ARBA" id="ARBA00012448"/>
    </source>
</evidence>
<protein>
    <recommendedName>
        <fullName evidence="7">Penicillin-binding protein 1A</fullName>
        <ecNumber evidence="23">2.4.99.28</ecNumber>
        <ecNumber evidence="6">3.4.16.4</ecNumber>
    </recommendedName>
</protein>
<evidence type="ECO:0000256" key="9">
    <source>
        <dbReference type="ARBA" id="ARBA00022670"/>
    </source>
</evidence>
<keyword evidence="20" id="KW-0511">Multifunctional enzyme</keyword>
<evidence type="ECO:0000256" key="18">
    <source>
        <dbReference type="ARBA" id="ARBA00023136"/>
    </source>
</evidence>
<evidence type="ECO:0000313" key="30">
    <source>
        <dbReference type="EMBL" id="MQN01922.1"/>
    </source>
</evidence>
<evidence type="ECO:0000256" key="23">
    <source>
        <dbReference type="ARBA" id="ARBA00044770"/>
    </source>
</evidence>
<evidence type="ECO:0000256" key="15">
    <source>
        <dbReference type="ARBA" id="ARBA00022968"/>
    </source>
</evidence>
<dbReference type="GO" id="GO:0006508">
    <property type="term" value="P:proteolysis"/>
    <property type="evidence" value="ECO:0007669"/>
    <property type="project" value="UniProtKB-KW"/>
</dbReference>
<feature type="compositionally biased region" description="Low complexity" evidence="26">
    <location>
        <begin position="698"/>
        <end position="779"/>
    </location>
</feature>
<dbReference type="GO" id="GO:0008360">
    <property type="term" value="P:regulation of cell shape"/>
    <property type="evidence" value="ECO:0007669"/>
    <property type="project" value="UniProtKB-KW"/>
</dbReference>
<dbReference type="Pfam" id="PF00912">
    <property type="entry name" value="Transgly"/>
    <property type="match status" value="1"/>
</dbReference>
<keyword evidence="9" id="KW-0645">Protease</keyword>
<dbReference type="SUPFAM" id="SSF53955">
    <property type="entry name" value="Lysozyme-like"/>
    <property type="match status" value="1"/>
</dbReference>
<feature type="region of interest" description="Disordered" evidence="26">
    <location>
        <begin position="670"/>
        <end position="793"/>
    </location>
</feature>
<keyword evidence="31" id="KW-1185">Reference proteome</keyword>
<evidence type="ECO:0000256" key="12">
    <source>
        <dbReference type="ARBA" id="ARBA00022692"/>
    </source>
</evidence>
<dbReference type="EC" id="2.4.99.28" evidence="23"/>
<comment type="pathway">
    <text evidence="25">Glycan biosynthesis.</text>
</comment>
<comment type="similarity">
    <text evidence="4">In the C-terminal section; belongs to the transpeptidase family.</text>
</comment>
<dbReference type="Pfam" id="PF00905">
    <property type="entry name" value="Transpeptidase"/>
    <property type="match status" value="1"/>
</dbReference>
<dbReference type="InterPro" id="IPR050396">
    <property type="entry name" value="Glycosyltr_51/Transpeptidase"/>
</dbReference>
<dbReference type="PANTHER" id="PTHR32282">
    <property type="entry name" value="BINDING PROTEIN TRANSPEPTIDASE, PUTATIVE-RELATED"/>
    <property type="match status" value="1"/>
</dbReference>
<evidence type="ECO:0000256" key="5">
    <source>
        <dbReference type="ARBA" id="ARBA00007739"/>
    </source>
</evidence>
<dbReference type="AlphaFoldDB" id="A0A6N7J086"/>
<evidence type="ECO:0000256" key="11">
    <source>
        <dbReference type="ARBA" id="ARBA00022679"/>
    </source>
</evidence>
<evidence type="ECO:0000256" key="7">
    <source>
        <dbReference type="ARBA" id="ARBA00018638"/>
    </source>
</evidence>
<evidence type="ECO:0000256" key="22">
    <source>
        <dbReference type="ARBA" id="ARBA00034000"/>
    </source>
</evidence>
<evidence type="ECO:0000256" key="20">
    <source>
        <dbReference type="ARBA" id="ARBA00023268"/>
    </source>
</evidence>
<keyword evidence="18 27" id="KW-0472">Membrane</keyword>
<comment type="catalytic activity">
    <reaction evidence="24">
        <text>[GlcNAc-(1-&gt;4)-Mur2Ac(oyl-L-Ala-gamma-D-Glu-L-Lys-D-Ala-D-Ala)](n)-di-trans,octa-cis-undecaprenyl diphosphate + beta-D-GlcNAc-(1-&gt;4)-Mur2Ac(oyl-L-Ala-gamma-D-Glu-L-Lys-D-Ala-D-Ala)-di-trans,octa-cis-undecaprenyl diphosphate = [GlcNAc-(1-&gt;4)-Mur2Ac(oyl-L-Ala-gamma-D-Glu-L-Lys-D-Ala-D-Ala)](n+1)-di-trans,octa-cis-undecaprenyl diphosphate + di-trans,octa-cis-undecaprenyl diphosphate + H(+)</text>
        <dbReference type="Rhea" id="RHEA:23708"/>
        <dbReference type="Rhea" id="RHEA-COMP:9602"/>
        <dbReference type="Rhea" id="RHEA-COMP:9603"/>
        <dbReference type="ChEBI" id="CHEBI:15378"/>
        <dbReference type="ChEBI" id="CHEBI:58405"/>
        <dbReference type="ChEBI" id="CHEBI:60033"/>
        <dbReference type="ChEBI" id="CHEBI:78435"/>
        <dbReference type="EC" id="2.4.99.28"/>
    </reaction>
</comment>
<dbReference type="NCBIfam" id="TIGR02074">
    <property type="entry name" value="PBP_1a_fam"/>
    <property type="match status" value="1"/>
</dbReference>
<dbReference type="InterPro" id="IPR036950">
    <property type="entry name" value="PBP_transglycosylase"/>
</dbReference>
<dbReference type="PANTHER" id="PTHR32282:SF33">
    <property type="entry name" value="PEPTIDOGLYCAN GLYCOSYLTRANSFERASE"/>
    <property type="match status" value="1"/>
</dbReference>
<keyword evidence="10" id="KW-0328">Glycosyltransferase</keyword>
<feature type="domain" description="Glycosyl transferase family 51" evidence="29">
    <location>
        <begin position="74"/>
        <end position="251"/>
    </location>
</feature>
<comment type="similarity">
    <text evidence="5">In the N-terminal section; belongs to the glycosyltransferase 51 family.</text>
</comment>
<dbReference type="UniPathway" id="UPA00219"/>
<keyword evidence="8" id="KW-0121">Carboxypeptidase</keyword>
<sequence length="793" mass="88602">MSSTKKKKHSGAKKFLIVQLVILGIILAFVGYYYGSGLAGKISKLKADADKAVAESNRDTFKREETGVAYDSDGKTIAVLKKDKDVYYLTYDEIPVEVRQAIVSIEDKKFEEHHGVDFMAIVRAAFAVIRHNGEKTQGGSTITQQLARNIFLTQKKTYERKIEEIFIALDLEKKYTKHDILEFYLNNVYFGNGYYGIEAAAQGYFRKDAVDLDTSQIAFLCGLPNAPSRYDPRLHLSAAVSRRNRVLKNMHEDGVLGESDYQKAVAEKIKISKPKQYYQNYMETYVYWCATRALMDVDGFKFQYKFKDNAEKKAYQKKYYEEYSICNDRLYTGGYRIYTTLNRRVQKQLQASINDGLKGFGDKTKNGIYKTQGAGVCIDNDTGSVIAIVGGRSQKITGYTLNRAFQSYRQPGSSIKPLIVYTPALENGYTANTIVDDHKFEGGPSNAGGGYHGKIKLSEAVQRSLNTVAWQIFDKLTPKVGISYLYKMKFSNIVKTDETLASSLGGVTNGVSPLEMAKAYATIENDGSYRDPTCIDRITTADGKKVWENHRKETVVYTKEASREMVDILKGVFTTSWGTGRALKLGTMPCAGKTGTTNDYKDGWFCGFTRYYTTAIWVGNDQPVRLYGLQGASYPGHIWQNFMLKVHQNKSPIDFEKPTQVTGEIREDISTDEASQAEQDLKDQKAAENATTDTKTQSTDNSTKQNTDNSTKKTQNTTQNSTQNNSQDTGNKNQTTTNNTQNQQSTGENTQNANTNGNANQNTSQQTTDNNQNADANNENKADTSGTNNSGNQ</sequence>
<reference evidence="30" key="1">
    <citation type="journal article" date="2020" name="Appl. Environ. Microbiol.">
        <title>Medium-Chain Fatty Acid Synthesis by 'Candidatus Weimeria bifida' gen. nov., sp. nov., and 'Candidatus Pseudoramibacter fermentans' sp. nov.</title>
        <authorList>
            <person name="Scarborough M.J."/>
            <person name="Myers K.S."/>
            <person name="Donohue T.J."/>
            <person name="Noguera D.R."/>
        </authorList>
    </citation>
    <scope>NUCLEOTIDE SEQUENCE</scope>
    <source>
        <strain evidence="30">LCO1.1</strain>
    </source>
</reference>
<dbReference type="GO" id="GO:0008658">
    <property type="term" value="F:penicillin binding"/>
    <property type="evidence" value="ECO:0007669"/>
    <property type="project" value="InterPro"/>
</dbReference>
<keyword evidence="13" id="KW-0378">Hydrolase</keyword>
<evidence type="ECO:0000256" key="3">
    <source>
        <dbReference type="ARBA" id="ARBA00004752"/>
    </source>
</evidence>
<dbReference type="GO" id="GO:0005886">
    <property type="term" value="C:plasma membrane"/>
    <property type="evidence" value="ECO:0007669"/>
    <property type="project" value="UniProtKB-SubCell"/>
</dbReference>
<evidence type="ECO:0000259" key="29">
    <source>
        <dbReference type="Pfam" id="PF00912"/>
    </source>
</evidence>
<dbReference type="Proteomes" id="UP000460257">
    <property type="component" value="Unassembled WGS sequence"/>
</dbReference>
<evidence type="ECO:0000256" key="1">
    <source>
        <dbReference type="ARBA" id="ARBA00002624"/>
    </source>
</evidence>
<dbReference type="InterPro" id="IPR001264">
    <property type="entry name" value="Glyco_trans_51"/>
</dbReference>
<dbReference type="InterPro" id="IPR023346">
    <property type="entry name" value="Lysozyme-like_dom_sf"/>
</dbReference>
<dbReference type="GO" id="GO:0009002">
    <property type="term" value="F:serine-type D-Ala-D-Ala carboxypeptidase activity"/>
    <property type="evidence" value="ECO:0007669"/>
    <property type="project" value="UniProtKB-EC"/>
</dbReference>
<evidence type="ECO:0000256" key="8">
    <source>
        <dbReference type="ARBA" id="ARBA00022645"/>
    </source>
</evidence>
<comment type="caution">
    <text evidence="30">The sequence shown here is derived from an EMBL/GenBank/DDBJ whole genome shotgun (WGS) entry which is preliminary data.</text>
</comment>
<evidence type="ECO:0000256" key="2">
    <source>
        <dbReference type="ARBA" id="ARBA00004401"/>
    </source>
</evidence>
<evidence type="ECO:0000256" key="25">
    <source>
        <dbReference type="ARBA" id="ARBA00060592"/>
    </source>
</evidence>
<keyword evidence="16" id="KW-0573">Peptidoglycan synthesis</keyword>
<dbReference type="Gene3D" id="1.10.3810.10">
    <property type="entry name" value="Biosynthetic peptidoglycan transglycosylase-like"/>
    <property type="match status" value="1"/>
</dbReference>
<dbReference type="FunFam" id="1.10.3810.10:FF:000001">
    <property type="entry name" value="Penicillin-binding protein 1A"/>
    <property type="match status" value="1"/>
</dbReference>
<evidence type="ECO:0000256" key="21">
    <source>
        <dbReference type="ARBA" id="ARBA00023316"/>
    </source>
</evidence>
<dbReference type="Gene3D" id="3.40.710.10">
    <property type="entry name" value="DD-peptidase/beta-lactamase superfamily"/>
    <property type="match status" value="1"/>
</dbReference>
<keyword evidence="12 27" id="KW-0812">Transmembrane</keyword>
<dbReference type="InterPro" id="IPR012338">
    <property type="entry name" value="Beta-lactam/transpept-like"/>
</dbReference>
<evidence type="ECO:0000313" key="31">
    <source>
        <dbReference type="Proteomes" id="UP000460257"/>
    </source>
</evidence>
<dbReference type="InterPro" id="IPR001460">
    <property type="entry name" value="PCN-bd_Tpept"/>
</dbReference>
<evidence type="ECO:0000256" key="17">
    <source>
        <dbReference type="ARBA" id="ARBA00022989"/>
    </source>
</evidence>
<dbReference type="GO" id="GO:0009252">
    <property type="term" value="P:peptidoglycan biosynthetic process"/>
    <property type="evidence" value="ECO:0007669"/>
    <property type="project" value="UniProtKB-UniPathway"/>
</dbReference>
<keyword evidence="14" id="KW-0133">Cell shape</keyword>
<name>A0A6N7J086_9FIRM</name>